<evidence type="ECO:0000259" key="10">
    <source>
        <dbReference type="SMART" id="SM00359"/>
    </source>
</evidence>
<dbReference type="HAMAP" id="MF_00456">
    <property type="entry name" value="ProB"/>
    <property type="match status" value="1"/>
</dbReference>
<dbReference type="Pfam" id="PF01472">
    <property type="entry name" value="PUA"/>
    <property type="match status" value="1"/>
</dbReference>
<dbReference type="CDD" id="cd04242">
    <property type="entry name" value="AAK_G5K_ProB"/>
    <property type="match status" value="1"/>
</dbReference>
<evidence type="ECO:0000256" key="1">
    <source>
        <dbReference type="ARBA" id="ARBA00022490"/>
    </source>
</evidence>
<evidence type="ECO:0000313" key="11">
    <source>
        <dbReference type="EMBL" id="AFY27932.1"/>
    </source>
</evidence>
<dbReference type="InterPro" id="IPR019797">
    <property type="entry name" value="Glutamate_5-kinase_CS"/>
</dbReference>
<dbReference type="GO" id="GO:0004349">
    <property type="term" value="F:glutamate 5-kinase activity"/>
    <property type="evidence" value="ECO:0007669"/>
    <property type="project" value="UniProtKB-UniRule"/>
</dbReference>
<feature type="binding site" evidence="8">
    <location>
        <position position="65"/>
    </location>
    <ligand>
        <name>substrate</name>
    </ligand>
</feature>
<evidence type="ECO:0000256" key="2">
    <source>
        <dbReference type="ARBA" id="ARBA00022605"/>
    </source>
</evidence>
<feature type="domain" description="PUA" evidence="10">
    <location>
        <begin position="293"/>
        <end position="372"/>
    </location>
</feature>
<dbReference type="UniPathway" id="UPA00098">
    <property type="reaction ID" value="UER00359"/>
</dbReference>
<dbReference type="InterPro" id="IPR002478">
    <property type="entry name" value="PUA"/>
</dbReference>
<dbReference type="STRING" id="292564.Cyagr_0745"/>
<dbReference type="InterPro" id="IPR011529">
    <property type="entry name" value="Glu_5kinase"/>
</dbReference>
<keyword evidence="4 8" id="KW-0808">Transferase</keyword>
<keyword evidence="7 8" id="KW-0067">ATP-binding</keyword>
<evidence type="ECO:0000256" key="9">
    <source>
        <dbReference type="SAM" id="MobiDB-lite"/>
    </source>
</evidence>
<gene>
    <name evidence="8" type="primary">proB</name>
    <name evidence="11" type="ordered locus">Cyagr_0745</name>
</gene>
<dbReference type="PANTHER" id="PTHR43654:SF1">
    <property type="entry name" value="ISOPENTENYL PHOSPHATE KINASE"/>
    <property type="match status" value="1"/>
</dbReference>
<dbReference type="GO" id="GO:0005524">
    <property type="term" value="F:ATP binding"/>
    <property type="evidence" value="ECO:0007669"/>
    <property type="project" value="UniProtKB-KW"/>
</dbReference>
<dbReference type="InterPro" id="IPR005715">
    <property type="entry name" value="Glu_5kinase/COase_Synthase"/>
</dbReference>
<keyword evidence="3 8" id="KW-0641">Proline biosynthesis</keyword>
<feature type="binding site" evidence="8">
    <location>
        <position position="152"/>
    </location>
    <ligand>
        <name>substrate</name>
    </ligand>
</feature>
<keyword evidence="6 8" id="KW-0418">Kinase</keyword>
<keyword evidence="5 8" id="KW-0547">Nucleotide-binding</keyword>
<dbReference type="OrthoDB" id="9804434at2"/>
<dbReference type="Gene3D" id="3.40.1160.10">
    <property type="entry name" value="Acetylglutamate kinase-like"/>
    <property type="match status" value="1"/>
</dbReference>
<dbReference type="GO" id="GO:0005829">
    <property type="term" value="C:cytosol"/>
    <property type="evidence" value="ECO:0007669"/>
    <property type="project" value="TreeGrafter"/>
</dbReference>
<dbReference type="GO" id="GO:0003723">
    <property type="term" value="F:RNA binding"/>
    <property type="evidence" value="ECO:0007669"/>
    <property type="project" value="InterPro"/>
</dbReference>
<keyword evidence="1 8" id="KW-0963">Cytoplasm</keyword>
<dbReference type="NCBIfam" id="TIGR01027">
    <property type="entry name" value="proB"/>
    <property type="match status" value="1"/>
</dbReference>
<accession>K9P3G7</accession>
<dbReference type="PROSITE" id="PS00902">
    <property type="entry name" value="GLUTAMATE_5_KINASE"/>
    <property type="match status" value="1"/>
</dbReference>
<evidence type="ECO:0000256" key="3">
    <source>
        <dbReference type="ARBA" id="ARBA00022650"/>
    </source>
</evidence>
<dbReference type="InterPro" id="IPR015947">
    <property type="entry name" value="PUA-like_sf"/>
</dbReference>
<comment type="pathway">
    <text evidence="8">Amino-acid biosynthesis; L-proline biosynthesis; L-glutamate 5-semialdehyde from L-glutamate: step 1/2.</text>
</comment>
<dbReference type="HOGENOM" id="CLU_025400_2_0_3"/>
<evidence type="ECO:0000256" key="4">
    <source>
        <dbReference type="ARBA" id="ARBA00022679"/>
    </source>
</evidence>
<feature type="binding site" evidence="8">
    <location>
        <begin position="184"/>
        <end position="185"/>
    </location>
    <ligand>
        <name>ATP</name>
        <dbReference type="ChEBI" id="CHEBI:30616"/>
    </ligand>
</feature>
<feature type="binding site" evidence="8">
    <location>
        <position position="25"/>
    </location>
    <ligand>
        <name>ATP</name>
        <dbReference type="ChEBI" id="CHEBI:30616"/>
    </ligand>
</feature>
<dbReference type="GO" id="GO:0055129">
    <property type="term" value="P:L-proline biosynthetic process"/>
    <property type="evidence" value="ECO:0007669"/>
    <property type="project" value="UniProtKB-UniRule"/>
</dbReference>
<dbReference type="Proteomes" id="UP000010388">
    <property type="component" value="Chromosome"/>
</dbReference>
<comment type="similarity">
    <text evidence="8">Belongs to the glutamate 5-kinase family.</text>
</comment>
<dbReference type="InterPro" id="IPR001048">
    <property type="entry name" value="Asp/Glu/Uridylate_kinase"/>
</dbReference>
<dbReference type="SMART" id="SM00359">
    <property type="entry name" value="PUA"/>
    <property type="match status" value="1"/>
</dbReference>
<feature type="binding site" evidence="8">
    <location>
        <position position="164"/>
    </location>
    <ligand>
        <name>substrate</name>
    </ligand>
</feature>
<dbReference type="PANTHER" id="PTHR43654">
    <property type="entry name" value="GLUTAMATE 5-KINASE"/>
    <property type="match status" value="1"/>
</dbReference>
<dbReference type="EMBL" id="CP003495">
    <property type="protein sequence ID" value="AFY27932.1"/>
    <property type="molecule type" value="Genomic_DNA"/>
</dbReference>
<dbReference type="Pfam" id="PF00696">
    <property type="entry name" value="AA_kinase"/>
    <property type="match status" value="1"/>
</dbReference>
<dbReference type="CDD" id="cd21157">
    <property type="entry name" value="PUA_G5K"/>
    <property type="match status" value="1"/>
</dbReference>
<dbReference type="EC" id="2.7.2.11" evidence="8"/>
<evidence type="ECO:0000256" key="5">
    <source>
        <dbReference type="ARBA" id="ARBA00022741"/>
    </source>
</evidence>
<dbReference type="InterPro" id="IPR036974">
    <property type="entry name" value="PUA_sf"/>
</dbReference>
<dbReference type="PROSITE" id="PS50890">
    <property type="entry name" value="PUA"/>
    <property type="match status" value="1"/>
</dbReference>
<protein>
    <recommendedName>
        <fullName evidence="8">Glutamate 5-kinase</fullName>
        <ecNumber evidence="8">2.7.2.11</ecNumber>
    </recommendedName>
    <alternativeName>
        <fullName evidence="8">Gamma-glutamyl kinase</fullName>
        <shortName evidence="8">GK</shortName>
    </alternativeName>
</protein>
<evidence type="ECO:0000313" key="12">
    <source>
        <dbReference type="Proteomes" id="UP000010388"/>
    </source>
</evidence>
<dbReference type="FunFam" id="3.40.1160.10:FF:000018">
    <property type="entry name" value="Glutamate 5-kinase"/>
    <property type="match status" value="1"/>
</dbReference>
<sequence length="389" mass="41186">MATSGTTPTSGPAAGAGPGRRRVIKLGTSLLRGSPERSTAAVIADLAASFGRQQRQGDQLALVTSGAVGLGCEALRFSRRPTEVVALQAAAAVGQGRLMGLYQEAFAVRGMAVAQVLLTRSDLASRRRYQNACRTLEQLLAWGVLPVVNENDTLATDELRFGDNDTLSALVAVAIGADELVLLTDVDRLYSGNPRTDAEASPIEEVRDLAELERLSHVAEGGGQWGTGGMTTKLAAARIATSSGIRVRLADGRDPAVLEALFAGEKVGTVFQPSATPLADRKSWLAHALLVKGSVRVDAGAERALLQQGASLLAVGIREVEGHFSRREAVRVLASDGRELGRGLSTLSSEELRRIKGLSSEEVRRRLGPVGDAVVHRDQLVLTSRHPRD</sequence>
<name>K9P3G7_CYAGP</name>
<dbReference type="AlphaFoldDB" id="K9P3G7"/>
<feature type="binding site" evidence="8">
    <location>
        <begin position="227"/>
        <end position="233"/>
    </location>
    <ligand>
        <name>ATP</name>
        <dbReference type="ChEBI" id="CHEBI:30616"/>
    </ligand>
</feature>
<dbReference type="InterPro" id="IPR001057">
    <property type="entry name" value="Glu/AcGlu_kinase"/>
</dbReference>
<reference evidence="12" key="1">
    <citation type="journal article" date="2013" name="Proc. Natl. Acad. Sci. U.S.A.">
        <title>Improving the coverage of the cyanobacterial phylum using diversity-driven genome sequencing.</title>
        <authorList>
            <person name="Shih P.M."/>
            <person name="Wu D."/>
            <person name="Latifi A."/>
            <person name="Axen S.D."/>
            <person name="Fewer D.P."/>
            <person name="Talla E."/>
            <person name="Calteau A."/>
            <person name="Cai F."/>
            <person name="Tandeau de Marsac N."/>
            <person name="Rippka R."/>
            <person name="Herdman M."/>
            <person name="Sivonen K."/>
            <person name="Coursin T."/>
            <person name="Laurent T."/>
            <person name="Goodwin L."/>
            <person name="Nolan M."/>
            <person name="Davenport K.W."/>
            <person name="Han C.S."/>
            <person name="Rubin E.M."/>
            <person name="Eisen J.A."/>
            <person name="Woyke T."/>
            <person name="Gugger M."/>
            <person name="Kerfeld C.A."/>
        </authorList>
    </citation>
    <scope>NUCLEOTIDE SEQUENCE [LARGE SCALE GENOMIC DNA]</scope>
    <source>
        <strain evidence="12">ATCC 27147 / PCC 6307</strain>
    </source>
</reference>
<dbReference type="InterPro" id="IPR041739">
    <property type="entry name" value="G5K_ProB"/>
</dbReference>
<dbReference type="PRINTS" id="PR00474">
    <property type="entry name" value="GLU5KINASE"/>
</dbReference>
<dbReference type="PIRSF" id="PIRSF000729">
    <property type="entry name" value="GK"/>
    <property type="match status" value="1"/>
</dbReference>
<dbReference type="PATRIC" id="fig|292564.3.peg.695"/>
<dbReference type="Gene3D" id="2.30.130.10">
    <property type="entry name" value="PUA domain"/>
    <property type="match status" value="1"/>
</dbReference>
<evidence type="ECO:0000256" key="6">
    <source>
        <dbReference type="ARBA" id="ARBA00022777"/>
    </source>
</evidence>
<organism evidence="11 12">
    <name type="scientific">Cyanobium gracile (strain ATCC 27147 / PCC 6307)</name>
    <dbReference type="NCBI Taxonomy" id="292564"/>
    <lineage>
        <taxon>Bacteria</taxon>
        <taxon>Bacillati</taxon>
        <taxon>Cyanobacteriota</taxon>
        <taxon>Cyanophyceae</taxon>
        <taxon>Synechococcales</taxon>
        <taxon>Prochlorococcaceae</taxon>
        <taxon>Cyanobium</taxon>
    </lineage>
</organism>
<keyword evidence="2 8" id="KW-0028">Amino-acid biosynthesis</keyword>
<evidence type="ECO:0000256" key="7">
    <source>
        <dbReference type="ARBA" id="ARBA00022840"/>
    </source>
</evidence>
<feature type="compositionally biased region" description="Low complexity" evidence="9">
    <location>
        <begin position="1"/>
        <end position="15"/>
    </location>
</feature>
<proteinExistence type="inferred from homology"/>
<comment type="catalytic activity">
    <reaction evidence="8">
        <text>L-glutamate + ATP = L-glutamyl 5-phosphate + ADP</text>
        <dbReference type="Rhea" id="RHEA:14877"/>
        <dbReference type="ChEBI" id="CHEBI:29985"/>
        <dbReference type="ChEBI" id="CHEBI:30616"/>
        <dbReference type="ChEBI" id="CHEBI:58274"/>
        <dbReference type="ChEBI" id="CHEBI:456216"/>
        <dbReference type="EC" id="2.7.2.11"/>
    </reaction>
</comment>
<feature type="region of interest" description="Disordered" evidence="9">
    <location>
        <begin position="1"/>
        <end position="20"/>
    </location>
</feature>
<dbReference type="RefSeq" id="WP_015108386.1">
    <property type="nucleotide sequence ID" value="NC_019675.1"/>
</dbReference>
<comment type="function">
    <text evidence="8">Catalyzes the transfer of a phosphate group to glutamate to form L-glutamate 5-phosphate.</text>
</comment>
<dbReference type="InterPro" id="IPR036393">
    <property type="entry name" value="AceGlu_kinase-like_sf"/>
</dbReference>
<evidence type="ECO:0000256" key="8">
    <source>
        <dbReference type="HAMAP-Rule" id="MF_00456"/>
    </source>
</evidence>
<comment type="subcellular location">
    <subcellularLocation>
        <location evidence="8">Cytoplasm</location>
    </subcellularLocation>
</comment>
<dbReference type="SUPFAM" id="SSF53633">
    <property type="entry name" value="Carbamate kinase-like"/>
    <property type="match status" value="1"/>
</dbReference>
<dbReference type="KEGG" id="cgc:Cyagr_0745"/>
<dbReference type="eggNOG" id="COG0263">
    <property type="taxonomic scope" value="Bacteria"/>
</dbReference>
<dbReference type="SUPFAM" id="SSF88697">
    <property type="entry name" value="PUA domain-like"/>
    <property type="match status" value="1"/>
</dbReference>